<dbReference type="PANTHER" id="PTHR46534">
    <property type="entry name" value="IGGFC_BINDING DOMAIN-CONTAINING PROTEIN"/>
    <property type="match status" value="1"/>
</dbReference>
<dbReference type="Proteomes" id="UP000031599">
    <property type="component" value="Unassembled WGS sequence"/>
</dbReference>
<organism evidence="3 4">
    <name type="scientific">Enhygromyxa salina</name>
    <dbReference type="NCBI Taxonomy" id="215803"/>
    <lineage>
        <taxon>Bacteria</taxon>
        <taxon>Pseudomonadati</taxon>
        <taxon>Myxococcota</taxon>
        <taxon>Polyangia</taxon>
        <taxon>Nannocystales</taxon>
        <taxon>Nannocystaceae</taxon>
        <taxon>Enhygromyxa</taxon>
    </lineage>
</organism>
<dbReference type="EMBL" id="JMCC02000026">
    <property type="protein sequence ID" value="KIG17357.1"/>
    <property type="molecule type" value="Genomic_DNA"/>
</dbReference>
<evidence type="ECO:0000259" key="2">
    <source>
        <dbReference type="Pfam" id="PF17517"/>
    </source>
</evidence>
<dbReference type="AlphaFoldDB" id="A0A0C2DCB6"/>
<dbReference type="PANTHER" id="PTHR46534:SF1">
    <property type="entry name" value="IGGFC-BINDING PROTEIN N-TERMINAL DOMAIN-CONTAINING PROTEIN"/>
    <property type="match status" value="1"/>
</dbReference>
<evidence type="ECO:0000313" key="4">
    <source>
        <dbReference type="Proteomes" id="UP000031599"/>
    </source>
</evidence>
<sequence>MLLGLWSFIGCADDTPGTTDNALLTSESAGDGDGDGDSNESGETMAGDGDGDPTGDGDGDPGDGDGDPTGDGDGDPTGDGDGDGDDPCTEGEVICEDGQALTCDDMGGWSDPNPCADECADGLGCVLCIPNSHECQGDISFTCLPDGSAWEADPCDALQGVMCNPNSGMCEGACAPEELGLSYIGCDYYPTVTPGLRENNPWVFNYAVVVANTTNDVAEITVTRGPNMVTQQQIGPNTAQAITLPYVDALTNPNLNQAGPSVLVQDGAYRLRSTQPVTVYQFNPLEYQIGNQFSFINDAGLLFPVNTWRQDVRVVSRNHWYANNQFHLPGFYAVTAMQDGTMVTITPSATGAWVIPGGGVAADGTGQVMLDEGDVLEVFTAAGQPNAFNSDLTGTLIEASAPIQVIGGHKCTNVPQNVTFCDRLEESIPPLDTVAKVYLVTAPLIPTGGNVPKAQIVRITATEDDTDLIYDPPQNGAPTNIASAGGWVELAQSAASYEVSSSKKILVSQYMLGQSAGGNSGDPAMTMAVPTEQFRASYLVHAPTNYEYSYANIVAANGAAITVDGMPVAGFQMIGNTGYSVARVTLSNNGDGNHTATGGSPFGISVYGYGQYTSYWYPGGLNLELIPQ</sequence>
<reference evidence="3 4" key="1">
    <citation type="submission" date="2014-12" db="EMBL/GenBank/DDBJ databases">
        <title>Genome assembly of Enhygromyxa salina DSM 15201.</title>
        <authorList>
            <person name="Sharma G."/>
            <person name="Subramanian S."/>
        </authorList>
    </citation>
    <scope>NUCLEOTIDE SEQUENCE [LARGE SCALE GENOMIC DNA]</scope>
    <source>
        <strain evidence="3 4">DSM 15201</strain>
    </source>
</reference>
<protein>
    <submittedName>
        <fullName evidence="3">BNR repeat domain protein</fullName>
    </submittedName>
</protein>
<feature type="domain" description="IgGFc-binding protein N-terminal" evidence="2">
    <location>
        <begin position="298"/>
        <end position="608"/>
    </location>
</feature>
<dbReference type="InterPro" id="IPR035234">
    <property type="entry name" value="IgGFc-bd_N"/>
</dbReference>
<feature type="compositionally biased region" description="Polar residues" evidence="1">
    <location>
        <begin position="16"/>
        <end position="25"/>
    </location>
</feature>
<feature type="region of interest" description="Disordered" evidence="1">
    <location>
        <begin position="12"/>
        <end position="91"/>
    </location>
</feature>
<feature type="compositionally biased region" description="Acidic residues" evidence="1">
    <location>
        <begin position="49"/>
        <end position="91"/>
    </location>
</feature>
<dbReference type="Pfam" id="PF17517">
    <property type="entry name" value="IgGFc_binding"/>
    <property type="match status" value="1"/>
</dbReference>
<proteinExistence type="predicted"/>
<comment type="caution">
    <text evidence="3">The sequence shown here is derived from an EMBL/GenBank/DDBJ whole genome shotgun (WGS) entry which is preliminary data.</text>
</comment>
<feature type="compositionally biased region" description="Acidic residues" evidence="1">
    <location>
        <begin position="30"/>
        <end position="40"/>
    </location>
</feature>
<evidence type="ECO:0000313" key="3">
    <source>
        <dbReference type="EMBL" id="KIG17357.1"/>
    </source>
</evidence>
<accession>A0A0C2DCB6</accession>
<name>A0A0C2DCB6_9BACT</name>
<gene>
    <name evidence="3" type="ORF">DB30_03414</name>
</gene>
<evidence type="ECO:0000256" key="1">
    <source>
        <dbReference type="SAM" id="MobiDB-lite"/>
    </source>
</evidence>